<gene>
    <name evidence="3" type="ORF">CKAN_02266200</name>
</gene>
<dbReference type="AlphaFoldDB" id="A0A3S3NJI5"/>
<evidence type="ECO:0000313" key="4">
    <source>
        <dbReference type="Proteomes" id="UP000283530"/>
    </source>
</evidence>
<organism evidence="3 4">
    <name type="scientific">Cinnamomum micranthum f. kanehirae</name>
    <dbReference type="NCBI Taxonomy" id="337451"/>
    <lineage>
        <taxon>Eukaryota</taxon>
        <taxon>Viridiplantae</taxon>
        <taxon>Streptophyta</taxon>
        <taxon>Embryophyta</taxon>
        <taxon>Tracheophyta</taxon>
        <taxon>Spermatophyta</taxon>
        <taxon>Magnoliopsida</taxon>
        <taxon>Magnoliidae</taxon>
        <taxon>Laurales</taxon>
        <taxon>Lauraceae</taxon>
        <taxon>Cinnamomum</taxon>
    </lineage>
</organism>
<reference evidence="3 4" key="1">
    <citation type="journal article" date="2019" name="Nat. Plants">
        <title>Stout camphor tree genome fills gaps in understanding of flowering plant genome evolution.</title>
        <authorList>
            <person name="Chaw S.M."/>
            <person name="Liu Y.C."/>
            <person name="Wu Y.W."/>
            <person name="Wang H.Y."/>
            <person name="Lin C.I."/>
            <person name="Wu C.S."/>
            <person name="Ke H.M."/>
            <person name="Chang L.Y."/>
            <person name="Hsu C.Y."/>
            <person name="Yang H.T."/>
            <person name="Sudianto E."/>
            <person name="Hsu M.H."/>
            <person name="Wu K.P."/>
            <person name="Wang L.N."/>
            <person name="Leebens-Mack J.H."/>
            <person name="Tsai I.J."/>
        </authorList>
    </citation>
    <scope>NUCLEOTIDE SEQUENCE [LARGE SCALE GENOMIC DNA]</scope>
    <source>
        <strain evidence="4">cv. Chaw 1501</strain>
        <tissue evidence="3">Young leaves</tissue>
    </source>
</reference>
<dbReference type="FunFam" id="3.40.190.10:FF:000039">
    <property type="entry name" value="Glutamate receptor"/>
    <property type="match status" value="1"/>
</dbReference>
<keyword evidence="1" id="KW-0812">Transmembrane</keyword>
<keyword evidence="3" id="KW-0675">Receptor</keyword>
<evidence type="ECO:0000256" key="1">
    <source>
        <dbReference type="SAM" id="Phobius"/>
    </source>
</evidence>
<feature type="transmembrane region" description="Helical" evidence="1">
    <location>
        <begin position="90"/>
        <end position="110"/>
    </location>
</feature>
<name>A0A3S3NJI5_9MAGN</name>
<keyword evidence="2" id="KW-0732">Signal</keyword>
<evidence type="ECO:0000256" key="2">
    <source>
        <dbReference type="SAM" id="SignalP"/>
    </source>
</evidence>
<feature type="signal peptide" evidence="2">
    <location>
        <begin position="1"/>
        <end position="19"/>
    </location>
</feature>
<proteinExistence type="predicted"/>
<accession>A0A3S3NJI5</accession>
<evidence type="ECO:0000313" key="3">
    <source>
        <dbReference type="EMBL" id="RWR93413.1"/>
    </source>
</evidence>
<feature type="chain" id="PRO_5018589929" evidence="2">
    <location>
        <begin position="20"/>
        <end position="130"/>
    </location>
</feature>
<dbReference type="PANTHER" id="PTHR18966">
    <property type="entry name" value="IONOTROPIC GLUTAMATE RECEPTOR"/>
    <property type="match status" value="1"/>
</dbReference>
<keyword evidence="4" id="KW-1185">Reference proteome</keyword>
<sequence>MEELLQLLMSLLTLRYSCQTPTASSKQLGRISRKADLVLGSPLAVDMSTAILFLSESGDLQRIHNKWLSHKGCSTQVNEIDVNRLSLKSLWGLFLICGFAYFLALVIFFIRALWQYRNCSASDNQDVEES</sequence>
<dbReference type="InterPro" id="IPR015683">
    <property type="entry name" value="Ionotropic_Glu_rcpt"/>
</dbReference>
<dbReference type="OrthoDB" id="5984008at2759"/>
<dbReference type="EMBL" id="QPKB01000010">
    <property type="protein sequence ID" value="RWR93413.1"/>
    <property type="molecule type" value="Genomic_DNA"/>
</dbReference>
<dbReference type="STRING" id="337451.A0A3S3NJI5"/>
<dbReference type="Proteomes" id="UP000283530">
    <property type="component" value="Unassembled WGS sequence"/>
</dbReference>
<dbReference type="Gene3D" id="3.40.190.10">
    <property type="entry name" value="Periplasmic binding protein-like II"/>
    <property type="match status" value="1"/>
</dbReference>
<comment type="caution">
    <text evidence="3">The sequence shown here is derived from an EMBL/GenBank/DDBJ whole genome shotgun (WGS) entry which is preliminary data.</text>
</comment>
<keyword evidence="1" id="KW-1133">Transmembrane helix</keyword>
<keyword evidence="1" id="KW-0472">Membrane</keyword>
<protein>
    <submittedName>
        <fullName evidence="3">Glutamate receptor 3.4-like protein</fullName>
    </submittedName>
</protein>